<accession>A0A7C5UW39</accession>
<dbReference type="EMBL" id="DRVY01000022">
    <property type="protein sequence ID" value="HHR92044.1"/>
    <property type="molecule type" value="Genomic_DNA"/>
</dbReference>
<name>A0A7C5UW39_UNCC3</name>
<dbReference type="AlphaFoldDB" id="A0A7C5UW39"/>
<reference evidence="1" key="1">
    <citation type="journal article" date="2020" name="mSystems">
        <title>Genome- and Community-Level Interaction Insights into Carbon Utilization and Element Cycling Functions of Hydrothermarchaeota in Hydrothermal Sediment.</title>
        <authorList>
            <person name="Zhou Z."/>
            <person name="Liu Y."/>
            <person name="Xu W."/>
            <person name="Pan J."/>
            <person name="Luo Z.H."/>
            <person name="Li M."/>
        </authorList>
    </citation>
    <scope>NUCLEOTIDE SEQUENCE [LARGE SCALE GENOMIC DNA]</scope>
    <source>
        <strain evidence="1">SpSt-1042</strain>
    </source>
</reference>
<protein>
    <submittedName>
        <fullName evidence="1">Uncharacterized protein</fullName>
    </submittedName>
</protein>
<sequence length="114" mass="13147">MFNNEKDWKECLNEEDKKVLEELITATKKHKCAYSQADDVKVAQLWCALVEMKKELDSTKAMLGKVEEPFKAIVEVGEAEKKKAIERIISEIVKPTDKETQEATRKLVESLMKF</sequence>
<proteinExistence type="predicted"/>
<comment type="caution">
    <text evidence="1">The sequence shown here is derived from an EMBL/GenBank/DDBJ whole genome shotgun (WGS) entry which is preliminary data.</text>
</comment>
<gene>
    <name evidence="1" type="ORF">ENL96_00830</name>
</gene>
<organism evidence="1">
    <name type="scientific">candidate division CPR3 bacterium</name>
    <dbReference type="NCBI Taxonomy" id="2268181"/>
    <lineage>
        <taxon>Bacteria</taxon>
        <taxon>Bacteria division CPR3</taxon>
    </lineage>
</organism>
<evidence type="ECO:0000313" key="1">
    <source>
        <dbReference type="EMBL" id="HHR92044.1"/>
    </source>
</evidence>